<dbReference type="Proteomes" id="UP001161137">
    <property type="component" value="Unassembled WGS sequence"/>
</dbReference>
<dbReference type="EMBL" id="JAOCDH010000001">
    <property type="protein sequence ID" value="MDH0699936.1"/>
    <property type="molecule type" value="Genomic_DNA"/>
</dbReference>
<evidence type="ECO:0000313" key="3">
    <source>
        <dbReference type="Proteomes" id="UP001161137"/>
    </source>
</evidence>
<dbReference type="RefSeq" id="WP_196456241.1">
    <property type="nucleotide sequence ID" value="NZ_JACFYY010000001.1"/>
</dbReference>
<name>A0AA42IMT1_9GAMM</name>
<feature type="region of interest" description="Disordered" evidence="1">
    <location>
        <begin position="23"/>
        <end position="49"/>
    </location>
</feature>
<gene>
    <name evidence="2" type="ORF">N5D41_00355</name>
</gene>
<evidence type="ECO:0000256" key="1">
    <source>
        <dbReference type="SAM" id="MobiDB-lite"/>
    </source>
</evidence>
<organism evidence="2 3">
    <name type="scientific">Ectopseudomonas toyotomiensis</name>
    <dbReference type="NCBI Taxonomy" id="554344"/>
    <lineage>
        <taxon>Bacteria</taxon>
        <taxon>Pseudomonadati</taxon>
        <taxon>Pseudomonadota</taxon>
        <taxon>Gammaproteobacteria</taxon>
        <taxon>Pseudomonadales</taxon>
        <taxon>Pseudomonadaceae</taxon>
        <taxon>Ectopseudomonas</taxon>
    </lineage>
</organism>
<reference evidence="2" key="1">
    <citation type="submission" date="2022-09" db="EMBL/GenBank/DDBJ databases">
        <title>Intensive care unit water sources are persistently colonized with multi-drug resistant bacteria and are the site of extensive horizontal gene transfer of antibiotic resistance genes.</title>
        <authorList>
            <person name="Diorio-Toth L."/>
        </authorList>
    </citation>
    <scope>NUCLEOTIDE SEQUENCE</scope>
    <source>
        <strain evidence="2">GD03863</strain>
    </source>
</reference>
<sequence length="49" mass="5802">MIPDTERPTVYDWNATCDICLRPRSAGGHQKCSKKRQAMRRQEQEPRQQ</sequence>
<accession>A0AA42IMT1</accession>
<protein>
    <submittedName>
        <fullName evidence="2">Uncharacterized protein</fullName>
    </submittedName>
</protein>
<proteinExistence type="predicted"/>
<dbReference type="AlphaFoldDB" id="A0AA42IMT1"/>
<feature type="compositionally biased region" description="Basic and acidic residues" evidence="1">
    <location>
        <begin position="40"/>
        <end position="49"/>
    </location>
</feature>
<evidence type="ECO:0000313" key="2">
    <source>
        <dbReference type="EMBL" id="MDH0699936.1"/>
    </source>
</evidence>
<comment type="caution">
    <text evidence="2">The sequence shown here is derived from an EMBL/GenBank/DDBJ whole genome shotgun (WGS) entry which is preliminary data.</text>
</comment>